<dbReference type="AlphaFoldDB" id="A0AAP0PRE4"/>
<keyword evidence="2" id="KW-1185">Reference proteome</keyword>
<protein>
    <submittedName>
        <fullName evidence="1">Uncharacterized protein</fullName>
    </submittedName>
</protein>
<comment type="caution">
    <text evidence="1">The sequence shown here is derived from an EMBL/GenBank/DDBJ whole genome shotgun (WGS) entry which is preliminary data.</text>
</comment>
<evidence type="ECO:0000313" key="1">
    <source>
        <dbReference type="EMBL" id="KAK9150191.1"/>
    </source>
</evidence>
<sequence>MVKGGRGVHVGCVFMLRHLNSGPFQNTLLSRGFIFLPLFSPFDFFCWAS</sequence>
<dbReference type="EMBL" id="JBBNAF010000004">
    <property type="protein sequence ID" value="KAK9150191.1"/>
    <property type="molecule type" value="Genomic_DNA"/>
</dbReference>
<accession>A0AAP0PRE4</accession>
<reference evidence="1 2" key="1">
    <citation type="submission" date="2024-01" db="EMBL/GenBank/DDBJ databases">
        <title>Genome assemblies of Stephania.</title>
        <authorList>
            <person name="Yang L."/>
        </authorList>
    </citation>
    <scope>NUCLEOTIDE SEQUENCE [LARGE SCALE GENOMIC DNA]</scope>
    <source>
        <strain evidence="1">YNDBR</strain>
        <tissue evidence="1">Leaf</tissue>
    </source>
</reference>
<gene>
    <name evidence="1" type="ORF">Syun_008500</name>
</gene>
<name>A0AAP0PRE4_9MAGN</name>
<dbReference type="Proteomes" id="UP001420932">
    <property type="component" value="Unassembled WGS sequence"/>
</dbReference>
<proteinExistence type="predicted"/>
<organism evidence="1 2">
    <name type="scientific">Stephania yunnanensis</name>
    <dbReference type="NCBI Taxonomy" id="152371"/>
    <lineage>
        <taxon>Eukaryota</taxon>
        <taxon>Viridiplantae</taxon>
        <taxon>Streptophyta</taxon>
        <taxon>Embryophyta</taxon>
        <taxon>Tracheophyta</taxon>
        <taxon>Spermatophyta</taxon>
        <taxon>Magnoliopsida</taxon>
        <taxon>Ranunculales</taxon>
        <taxon>Menispermaceae</taxon>
        <taxon>Menispermoideae</taxon>
        <taxon>Cissampelideae</taxon>
        <taxon>Stephania</taxon>
    </lineage>
</organism>
<evidence type="ECO:0000313" key="2">
    <source>
        <dbReference type="Proteomes" id="UP001420932"/>
    </source>
</evidence>